<accession>A0A8X6N1I0</accession>
<dbReference type="AlphaFoldDB" id="A0A8X6N1I0"/>
<reference evidence="2" key="1">
    <citation type="submission" date="2020-08" db="EMBL/GenBank/DDBJ databases">
        <title>Multicomponent nature underlies the extraordinary mechanical properties of spider dragline silk.</title>
        <authorList>
            <person name="Kono N."/>
            <person name="Nakamura H."/>
            <person name="Mori M."/>
            <person name="Yoshida Y."/>
            <person name="Ohtoshi R."/>
            <person name="Malay A.D."/>
            <person name="Moran D.A.P."/>
            <person name="Tomita M."/>
            <person name="Numata K."/>
            <person name="Arakawa K."/>
        </authorList>
    </citation>
    <scope>NUCLEOTIDE SEQUENCE</scope>
</reference>
<evidence type="ECO:0000256" key="1">
    <source>
        <dbReference type="SAM" id="MobiDB-lite"/>
    </source>
</evidence>
<evidence type="ECO:0000313" key="3">
    <source>
        <dbReference type="Proteomes" id="UP000887013"/>
    </source>
</evidence>
<feature type="compositionally biased region" description="Polar residues" evidence="1">
    <location>
        <begin position="1"/>
        <end position="18"/>
    </location>
</feature>
<feature type="region of interest" description="Disordered" evidence="1">
    <location>
        <begin position="1"/>
        <end position="47"/>
    </location>
</feature>
<organism evidence="2 3">
    <name type="scientific">Nephila pilipes</name>
    <name type="common">Giant wood spider</name>
    <name type="synonym">Nephila maculata</name>
    <dbReference type="NCBI Taxonomy" id="299642"/>
    <lineage>
        <taxon>Eukaryota</taxon>
        <taxon>Metazoa</taxon>
        <taxon>Ecdysozoa</taxon>
        <taxon>Arthropoda</taxon>
        <taxon>Chelicerata</taxon>
        <taxon>Arachnida</taxon>
        <taxon>Araneae</taxon>
        <taxon>Araneomorphae</taxon>
        <taxon>Entelegynae</taxon>
        <taxon>Araneoidea</taxon>
        <taxon>Nephilidae</taxon>
        <taxon>Nephila</taxon>
    </lineage>
</organism>
<evidence type="ECO:0000313" key="2">
    <source>
        <dbReference type="EMBL" id="GFS88361.1"/>
    </source>
</evidence>
<protein>
    <submittedName>
        <fullName evidence="2">Uncharacterized protein</fullName>
    </submittedName>
</protein>
<name>A0A8X6N1I0_NEPPI</name>
<proteinExistence type="predicted"/>
<dbReference type="Proteomes" id="UP000887013">
    <property type="component" value="Unassembled WGS sequence"/>
</dbReference>
<comment type="caution">
    <text evidence="2">The sequence shown here is derived from an EMBL/GenBank/DDBJ whole genome shotgun (WGS) entry which is preliminary data.</text>
</comment>
<gene>
    <name evidence="2" type="ORF">NPIL_89591</name>
</gene>
<keyword evidence="3" id="KW-1185">Reference proteome</keyword>
<dbReference type="EMBL" id="BMAW01052957">
    <property type="protein sequence ID" value="GFS88361.1"/>
    <property type="molecule type" value="Genomic_DNA"/>
</dbReference>
<sequence>MDATPSISGSTASQNVTPPHSPHRCFPPQRSPRPSTFNAGSGPRRNIVPPITIVLPSKNSCLCLAVLKECITDIMLKQSEVTRKIREEQGH</sequence>